<name>A0A9E7GF54_9LILI</name>
<keyword evidence="2" id="KW-1185">Reference proteome</keyword>
<dbReference type="AlphaFoldDB" id="A0A9E7GF54"/>
<evidence type="ECO:0000313" key="1">
    <source>
        <dbReference type="EMBL" id="URE11082.1"/>
    </source>
</evidence>
<gene>
    <name evidence="1" type="ORF">MUK42_28606</name>
</gene>
<reference evidence="1" key="1">
    <citation type="submission" date="2022-05" db="EMBL/GenBank/DDBJ databases">
        <title>The Musa troglodytarum L. genome provides insights into the mechanism of non-climacteric behaviour and enrichment of carotenoids.</title>
        <authorList>
            <person name="Wang J."/>
        </authorList>
    </citation>
    <scope>NUCLEOTIDE SEQUENCE</scope>
    <source>
        <tissue evidence="1">Leaf</tissue>
    </source>
</reference>
<dbReference type="EMBL" id="CP097508">
    <property type="protein sequence ID" value="URE11082.1"/>
    <property type="molecule type" value="Genomic_DNA"/>
</dbReference>
<evidence type="ECO:0000313" key="2">
    <source>
        <dbReference type="Proteomes" id="UP001055439"/>
    </source>
</evidence>
<organism evidence="1 2">
    <name type="scientific">Musa troglodytarum</name>
    <name type="common">fe'i banana</name>
    <dbReference type="NCBI Taxonomy" id="320322"/>
    <lineage>
        <taxon>Eukaryota</taxon>
        <taxon>Viridiplantae</taxon>
        <taxon>Streptophyta</taxon>
        <taxon>Embryophyta</taxon>
        <taxon>Tracheophyta</taxon>
        <taxon>Spermatophyta</taxon>
        <taxon>Magnoliopsida</taxon>
        <taxon>Liliopsida</taxon>
        <taxon>Zingiberales</taxon>
        <taxon>Musaceae</taxon>
        <taxon>Musa</taxon>
    </lineage>
</organism>
<dbReference type="Proteomes" id="UP001055439">
    <property type="component" value="Chromosome 6"/>
</dbReference>
<accession>A0A9E7GF54</accession>
<sequence length="242" mass="28612">MAAATKNERKKRRGVDGEDEPTWLLFFFVWLSALGDQNRRSHQITIRPKPFLELLARQRWFRRWLRRLHCSLLLANLHWRSFGAGEALWQDKDTLRRPPLGEWIDEAEEEEEEEKGREQGRREIKAALMCRALSTPSASETRQLVNGSDLNKIIDPIRLDWGMRWNLHDHNHEIDEDDEVVPFELGFLDAEEYWKEKAFSSISFAETAYYSVWVPTKYYTANVILLFGMLNLSRLRSRVHPT</sequence>
<protein>
    <submittedName>
        <fullName evidence="1">Uncharacterized protein</fullName>
    </submittedName>
</protein>
<proteinExistence type="predicted"/>